<dbReference type="Pfam" id="PF00487">
    <property type="entry name" value="FA_desaturase"/>
    <property type="match status" value="1"/>
</dbReference>
<dbReference type="PANTHER" id="PTHR19353:SF19">
    <property type="entry name" value="DELTA(5) FATTY ACID DESATURASE C-RELATED"/>
    <property type="match status" value="1"/>
</dbReference>
<evidence type="ECO:0000313" key="4">
    <source>
        <dbReference type="Proteomes" id="UP000614460"/>
    </source>
</evidence>
<evidence type="ECO:0000259" key="2">
    <source>
        <dbReference type="Pfam" id="PF00487"/>
    </source>
</evidence>
<dbReference type="GO" id="GO:0016717">
    <property type="term" value="F:oxidoreductase activity, acting on paired donors, with oxidation of a pair of donors resulting in the reduction of molecular oxygen to two molecules of water"/>
    <property type="evidence" value="ECO:0007669"/>
    <property type="project" value="TreeGrafter"/>
</dbReference>
<dbReference type="Proteomes" id="UP000614460">
    <property type="component" value="Unassembled WGS sequence"/>
</dbReference>
<feature type="transmembrane region" description="Helical" evidence="1">
    <location>
        <begin position="232"/>
        <end position="253"/>
    </location>
</feature>
<feature type="domain" description="Fatty acid desaturase" evidence="2">
    <location>
        <begin position="64"/>
        <end position="336"/>
    </location>
</feature>
<evidence type="ECO:0000256" key="1">
    <source>
        <dbReference type="SAM" id="Phobius"/>
    </source>
</evidence>
<dbReference type="PANTHER" id="PTHR19353">
    <property type="entry name" value="FATTY ACID DESATURASE 2"/>
    <property type="match status" value="1"/>
</dbReference>
<keyword evidence="1" id="KW-1133">Transmembrane helix</keyword>
<feature type="transmembrane region" description="Helical" evidence="1">
    <location>
        <begin position="39"/>
        <end position="60"/>
    </location>
</feature>
<accession>A0A8H9FYZ3</accession>
<dbReference type="InterPro" id="IPR012171">
    <property type="entry name" value="Fatty_acid_desaturase"/>
</dbReference>
<dbReference type="AlphaFoldDB" id="A0A8H9FYZ3"/>
<comment type="caution">
    <text evidence="3">The sequence shown here is derived from an EMBL/GenBank/DDBJ whole genome shotgun (WGS) entry which is preliminary data.</text>
</comment>
<keyword evidence="1" id="KW-0812">Transmembrane</keyword>
<dbReference type="GO" id="GO:0008610">
    <property type="term" value="P:lipid biosynthetic process"/>
    <property type="evidence" value="ECO:0007669"/>
    <property type="project" value="UniProtKB-ARBA"/>
</dbReference>
<protein>
    <submittedName>
        <fullName evidence="3">Fatty acid desaturase</fullName>
    </submittedName>
</protein>
<gene>
    <name evidence="3" type="ORF">GCM10011516_11970</name>
</gene>
<dbReference type="GO" id="GO:0016020">
    <property type="term" value="C:membrane"/>
    <property type="evidence" value="ECO:0007669"/>
    <property type="project" value="TreeGrafter"/>
</dbReference>
<dbReference type="RefSeq" id="WP_182498916.1">
    <property type="nucleotide sequence ID" value="NZ_BMKM01000002.1"/>
</dbReference>
<reference evidence="3" key="1">
    <citation type="journal article" date="2014" name="Int. J. Syst. Evol. Microbiol.">
        <title>Complete genome sequence of Corynebacterium casei LMG S-19264T (=DSM 44701T), isolated from a smear-ripened cheese.</title>
        <authorList>
            <consortium name="US DOE Joint Genome Institute (JGI-PGF)"/>
            <person name="Walter F."/>
            <person name="Albersmeier A."/>
            <person name="Kalinowski J."/>
            <person name="Ruckert C."/>
        </authorList>
    </citation>
    <scope>NUCLEOTIDE SEQUENCE</scope>
    <source>
        <strain evidence="3">CGMCC 1.15966</strain>
    </source>
</reference>
<keyword evidence="1" id="KW-0472">Membrane</keyword>
<sequence length="356" mass="41880">MRSTVKFNNINSLFSKTLKQNINDYFQSTIQKKTGNRKLFIKASILLLSFITLYTLLVFIQPHWSISIILCILFGVNFAAIGFNIMHDAGHNSFSENKKVNSIMSYSLNLLGGNIFFWKLKHNIAHHTYTNIDGEDPDIEVNFMRLHHEQKLKKHHKYQHLYFIFLYGLSYLAWIFYQDYEKYFKQKKSGLRNKFDFEFPLKEKLIFWISKILHAFIFIVVPILMVGWIQTIVGILIVGAVCGICLAIVFQLAHVVEETEFKSSNLDKIEEEWMIHQIQSTANFSTNNRFLTWLLGGLNFQVEHHLFPKISHIHYPEINKIVRETCQKYNIKYNEFGTFWMAFSSHVKVIKQMSVA</sequence>
<proteinExistence type="predicted"/>
<name>A0A8H9FYZ3_9SPHI</name>
<dbReference type="EMBL" id="BMKM01000002">
    <property type="protein sequence ID" value="GGE15794.1"/>
    <property type="molecule type" value="Genomic_DNA"/>
</dbReference>
<dbReference type="CDD" id="cd03506">
    <property type="entry name" value="Delta6-FADS-like"/>
    <property type="match status" value="1"/>
</dbReference>
<keyword evidence="4" id="KW-1185">Reference proteome</keyword>
<evidence type="ECO:0000313" key="3">
    <source>
        <dbReference type="EMBL" id="GGE15794.1"/>
    </source>
</evidence>
<feature type="transmembrane region" description="Helical" evidence="1">
    <location>
        <begin position="160"/>
        <end position="177"/>
    </location>
</feature>
<reference evidence="3" key="2">
    <citation type="submission" date="2020-09" db="EMBL/GenBank/DDBJ databases">
        <authorList>
            <person name="Sun Q."/>
            <person name="Zhou Y."/>
        </authorList>
    </citation>
    <scope>NUCLEOTIDE SEQUENCE</scope>
    <source>
        <strain evidence="3">CGMCC 1.15966</strain>
    </source>
</reference>
<dbReference type="PIRSF" id="PIRSF015921">
    <property type="entry name" value="FA_sphinglp_des"/>
    <property type="match status" value="1"/>
</dbReference>
<organism evidence="3 4">
    <name type="scientific">Sphingobacterium cellulitidis</name>
    <dbReference type="NCBI Taxonomy" id="1768011"/>
    <lineage>
        <taxon>Bacteria</taxon>
        <taxon>Pseudomonadati</taxon>
        <taxon>Bacteroidota</taxon>
        <taxon>Sphingobacteriia</taxon>
        <taxon>Sphingobacteriales</taxon>
        <taxon>Sphingobacteriaceae</taxon>
        <taxon>Sphingobacterium</taxon>
    </lineage>
</organism>
<feature type="transmembrane region" description="Helical" evidence="1">
    <location>
        <begin position="66"/>
        <end position="86"/>
    </location>
</feature>
<dbReference type="InterPro" id="IPR005804">
    <property type="entry name" value="FA_desaturase_dom"/>
</dbReference>
<feature type="transmembrane region" description="Helical" evidence="1">
    <location>
        <begin position="205"/>
        <end position="225"/>
    </location>
</feature>